<gene>
    <name evidence="4" type="ORF">GCM10010831_11260</name>
</gene>
<protein>
    <submittedName>
        <fullName evidence="4">Short-chain dehydrogenase/reductase</fullName>
    </submittedName>
</protein>
<proteinExistence type="inferred from homology"/>
<keyword evidence="5" id="KW-1185">Reference proteome</keyword>
<dbReference type="PRINTS" id="PR00080">
    <property type="entry name" value="SDRFAMILY"/>
</dbReference>
<evidence type="ECO:0000256" key="2">
    <source>
        <dbReference type="ARBA" id="ARBA00023002"/>
    </source>
</evidence>
<dbReference type="InterPro" id="IPR020904">
    <property type="entry name" value="Sc_DH/Rdtase_CS"/>
</dbReference>
<dbReference type="Gene3D" id="3.40.50.720">
    <property type="entry name" value="NAD(P)-binding Rossmann-like Domain"/>
    <property type="match status" value="1"/>
</dbReference>
<dbReference type="AlphaFoldDB" id="A0A916ZS55"/>
<comment type="caution">
    <text evidence="4">The sequence shown here is derived from an EMBL/GenBank/DDBJ whole genome shotgun (WGS) entry which is preliminary data.</text>
</comment>
<dbReference type="InterPro" id="IPR002347">
    <property type="entry name" value="SDR_fam"/>
</dbReference>
<dbReference type="InterPro" id="IPR036291">
    <property type="entry name" value="NAD(P)-bd_dom_sf"/>
</dbReference>
<dbReference type="EMBL" id="BMGL01000006">
    <property type="protein sequence ID" value="GGE11582.1"/>
    <property type="molecule type" value="Genomic_DNA"/>
</dbReference>
<dbReference type="PANTHER" id="PTHR44169">
    <property type="entry name" value="NADPH-DEPENDENT 1-ACYLDIHYDROXYACETONE PHOSPHATE REDUCTASE"/>
    <property type="match status" value="1"/>
</dbReference>
<comment type="similarity">
    <text evidence="1 3">Belongs to the short-chain dehydrogenases/reductases (SDR) family.</text>
</comment>
<organism evidence="4 5">
    <name type="scientific">Psychroflexus salis</name>
    <dbReference type="NCBI Taxonomy" id="1526574"/>
    <lineage>
        <taxon>Bacteria</taxon>
        <taxon>Pseudomonadati</taxon>
        <taxon>Bacteroidota</taxon>
        <taxon>Flavobacteriia</taxon>
        <taxon>Flavobacteriales</taxon>
        <taxon>Flavobacteriaceae</taxon>
        <taxon>Psychroflexus</taxon>
    </lineage>
</organism>
<dbReference type="Proteomes" id="UP000599688">
    <property type="component" value="Unassembled WGS sequence"/>
</dbReference>
<evidence type="ECO:0000313" key="5">
    <source>
        <dbReference type="Proteomes" id="UP000599688"/>
    </source>
</evidence>
<dbReference type="PRINTS" id="PR00081">
    <property type="entry name" value="GDHRDH"/>
</dbReference>
<name>A0A916ZS55_9FLAO</name>
<dbReference type="PANTHER" id="PTHR44169:SF6">
    <property type="entry name" value="NADPH-DEPENDENT 1-ACYLDIHYDROXYACETONE PHOSPHATE REDUCTASE"/>
    <property type="match status" value="1"/>
</dbReference>
<accession>A0A916ZS55</accession>
<dbReference type="CDD" id="cd05374">
    <property type="entry name" value="17beta-HSD-like_SDR_c"/>
    <property type="match status" value="1"/>
</dbReference>
<dbReference type="SUPFAM" id="SSF51735">
    <property type="entry name" value="NAD(P)-binding Rossmann-fold domains"/>
    <property type="match status" value="1"/>
</dbReference>
<dbReference type="Pfam" id="PF00106">
    <property type="entry name" value="adh_short"/>
    <property type="match status" value="1"/>
</dbReference>
<dbReference type="RefSeq" id="WP_188405839.1">
    <property type="nucleotide sequence ID" value="NZ_BMGL01000006.1"/>
</dbReference>
<evidence type="ECO:0000256" key="3">
    <source>
        <dbReference type="RuleBase" id="RU000363"/>
    </source>
</evidence>
<evidence type="ECO:0000256" key="1">
    <source>
        <dbReference type="ARBA" id="ARBA00006484"/>
    </source>
</evidence>
<reference evidence="4 5" key="1">
    <citation type="journal article" date="2014" name="Int. J. Syst. Evol. Microbiol.">
        <title>Complete genome sequence of Corynebacterium casei LMG S-19264T (=DSM 44701T), isolated from a smear-ripened cheese.</title>
        <authorList>
            <consortium name="US DOE Joint Genome Institute (JGI-PGF)"/>
            <person name="Walter F."/>
            <person name="Albersmeier A."/>
            <person name="Kalinowski J."/>
            <person name="Ruckert C."/>
        </authorList>
    </citation>
    <scope>NUCLEOTIDE SEQUENCE [LARGE SCALE GENOMIC DNA]</scope>
    <source>
        <strain evidence="4 5">CGMCC 1.12925</strain>
    </source>
</reference>
<sequence length="267" mass="29696">MPQVILITGASSGIGKITAEFLVEKNFKVYGTSRNSNIESQNKVEFIQLDLNDSVSIKKAVNQIIQKEGKLDILINNAGVGITGPVEETPIEAAKEHFQTNFFGVMELTQEVLHYMQKQPNGQIINITSIAGYMGLPFRGYYSASKSALITLTEALRLELKNTKIKVSCLAPGDFATNIASGRFTVKPNQESTYYKAYAESLKLMNAHVNEANDPIEVAKTIYTIIQKEHPKVNYKVGSTLQKFSVFLKGILPNKVFEKMLAKHYKL</sequence>
<dbReference type="GO" id="GO:0016491">
    <property type="term" value="F:oxidoreductase activity"/>
    <property type="evidence" value="ECO:0007669"/>
    <property type="project" value="UniProtKB-KW"/>
</dbReference>
<keyword evidence="2" id="KW-0560">Oxidoreductase</keyword>
<evidence type="ECO:0000313" key="4">
    <source>
        <dbReference type="EMBL" id="GGE11582.1"/>
    </source>
</evidence>
<dbReference type="PROSITE" id="PS00061">
    <property type="entry name" value="ADH_SHORT"/>
    <property type="match status" value="1"/>
</dbReference>